<dbReference type="VEuPathDB" id="TriTrypDB:Lsey_0026_0120"/>
<gene>
    <name evidence="2" type="ORF">ABL78_1545</name>
</gene>
<keyword evidence="3" id="KW-1185">Reference proteome</keyword>
<comment type="caution">
    <text evidence="2">The sequence shown here is derived from an EMBL/GenBank/DDBJ whole genome shotgun (WGS) entry which is preliminary data.</text>
</comment>
<feature type="region of interest" description="Disordered" evidence="1">
    <location>
        <begin position="151"/>
        <end position="170"/>
    </location>
</feature>
<feature type="compositionally biased region" description="Low complexity" evidence="1">
    <location>
        <begin position="159"/>
        <end position="170"/>
    </location>
</feature>
<dbReference type="AlphaFoldDB" id="A0A0N0P7Y6"/>
<reference evidence="2 3" key="1">
    <citation type="journal article" date="2015" name="PLoS Pathog.">
        <title>Leptomonas seymouri: Adaptations to the Dixenous Life Cycle Analyzed by Genome Sequencing, Transcriptome Profiling and Co-infection with Leishmania donovani.</title>
        <authorList>
            <person name="Kraeva N."/>
            <person name="Butenko A."/>
            <person name="Hlavacova J."/>
            <person name="Kostygov A."/>
            <person name="Myskova J."/>
            <person name="Grybchuk D."/>
            <person name="Lestinova T."/>
            <person name="Votypka J."/>
            <person name="Volf P."/>
            <person name="Opperdoes F."/>
            <person name="Flegontov P."/>
            <person name="Lukes J."/>
            <person name="Yurchenko V."/>
        </authorList>
    </citation>
    <scope>NUCLEOTIDE SEQUENCE [LARGE SCALE GENOMIC DNA]</scope>
    <source>
        <strain evidence="2 3">ATCC 30220</strain>
    </source>
</reference>
<accession>A0A0N0P7Y6</accession>
<dbReference type="EMBL" id="LJSK01000026">
    <property type="protein sequence ID" value="KPI89316.1"/>
    <property type="molecule type" value="Genomic_DNA"/>
</dbReference>
<dbReference type="OMA" id="MSAGMMT"/>
<evidence type="ECO:0000256" key="1">
    <source>
        <dbReference type="SAM" id="MobiDB-lite"/>
    </source>
</evidence>
<dbReference type="Proteomes" id="UP000038009">
    <property type="component" value="Unassembled WGS sequence"/>
</dbReference>
<dbReference type="CDD" id="cd23722">
    <property type="entry name" value="ZF_RNaseIII_KREPB8"/>
    <property type="match status" value="1"/>
</dbReference>
<organism evidence="2 3">
    <name type="scientific">Leptomonas seymouri</name>
    <dbReference type="NCBI Taxonomy" id="5684"/>
    <lineage>
        <taxon>Eukaryota</taxon>
        <taxon>Discoba</taxon>
        <taxon>Euglenozoa</taxon>
        <taxon>Kinetoplastea</taxon>
        <taxon>Metakinetoplastina</taxon>
        <taxon>Trypanosomatida</taxon>
        <taxon>Trypanosomatidae</taxon>
        <taxon>Leishmaniinae</taxon>
        <taxon>Leptomonas</taxon>
    </lineage>
</organism>
<evidence type="ECO:0000313" key="2">
    <source>
        <dbReference type="EMBL" id="KPI89316.1"/>
    </source>
</evidence>
<protein>
    <submittedName>
        <fullName evidence="2">Uncharacterized protein</fullName>
    </submittedName>
</protein>
<sequence length="428" mass="48040">MHPTLRWAAVQSVNVIKRPLPLRQIINEAVLLNSFATRASVISDPALRHPGTAVKGCSTECTSVFTMTPFEIFEGNNKQAWIDLRQGYCHLCQEPVGTNAGLHISDRDHTNMQFFLFLYTAYPRWDFLAEARAAGTAGEKASLFPSTLRKGGEALQGRSSPPTCSAASAHAPASSPTAAVAPCDAQAVDFLQQANDSGNCKSASPLHSGYRHNPQSTPLWRPDDVLNGIGALSPSLCRFAMDHRTTDQLHTVDDAARRSELEALIFYLTHPPHQALPHVLQGKSPYGFWYSGERMWKYEMTRLISQIFPPLSAGMMTNFTQKCWGRSNEERLYDALRLQRIKSYYGWGPYESKEKKSFFLRQLIFELLLSEVRPELSETAKLLAAQAVRRMAFELIFLLSMDYMHRVQRVHELLGRPTLADLKALNLL</sequence>
<dbReference type="OrthoDB" id="260106at2759"/>
<evidence type="ECO:0000313" key="3">
    <source>
        <dbReference type="Proteomes" id="UP000038009"/>
    </source>
</evidence>
<name>A0A0N0P7Y6_LEPSE</name>
<proteinExistence type="predicted"/>